<feature type="compositionally biased region" description="Basic and acidic residues" evidence="1">
    <location>
        <begin position="55"/>
        <end position="73"/>
    </location>
</feature>
<dbReference type="EMBL" id="GL380015">
    <property type="protein sequence ID" value="EGT42397.1"/>
    <property type="molecule type" value="Genomic_DNA"/>
</dbReference>
<sequence>MSAPESQLGSGGSGGEAQEVYMDAQVVKMDAQEVDMNAQEGSSARAGQETVSDGKTLEAQEEDAQRTLEEESHGYVPPKSQSRRAAKTDGNEIAAPPEAVLNRPRRGQRVNYFESQEPNTRIYILFIIIVHNFLFPDKKWEEWQTTGGPRLRDWHQVTEMLAKEKERQILAGFISLDTPNQKKKENRTMTLDPNL</sequence>
<dbReference type="HOGENOM" id="CLU_1397444_0_0_1"/>
<dbReference type="AlphaFoldDB" id="G0P1L9"/>
<evidence type="ECO:0000256" key="1">
    <source>
        <dbReference type="SAM" id="MobiDB-lite"/>
    </source>
</evidence>
<dbReference type="Proteomes" id="UP000008068">
    <property type="component" value="Unassembled WGS sequence"/>
</dbReference>
<protein>
    <submittedName>
        <fullName evidence="2">Uncharacterized protein</fullName>
    </submittedName>
</protein>
<gene>
    <name evidence="2" type="ORF">CAEBREN_11902</name>
</gene>
<dbReference type="InParanoid" id="G0P1L9"/>
<keyword evidence="3" id="KW-1185">Reference proteome</keyword>
<name>G0P1L9_CAEBE</name>
<reference evidence="3" key="1">
    <citation type="submission" date="2011-07" db="EMBL/GenBank/DDBJ databases">
        <authorList>
            <consortium name="Caenorhabditis brenneri Sequencing and Analysis Consortium"/>
            <person name="Wilson R.K."/>
        </authorList>
    </citation>
    <scope>NUCLEOTIDE SEQUENCE [LARGE SCALE GENOMIC DNA]</scope>
    <source>
        <strain evidence="3">PB2801</strain>
    </source>
</reference>
<evidence type="ECO:0000313" key="2">
    <source>
        <dbReference type="EMBL" id="EGT42397.1"/>
    </source>
</evidence>
<evidence type="ECO:0000313" key="3">
    <source>
        <dbReference type="Proteomes" id="UP000008068"/>
    </source>
</evidence>
<accession>G0P1L9</accession>
<proteinExistence type="predicted"/>
<organism evidence="3">
    <name type="scientific">Caenorhabditis brenneri</name>
    <name type="common">Nematode worm</name>
    <dbReference type="NCBI Taxonomy" id="135651"/>
    <lineage>
        <taxon>Eukaryota</taxon>
        <taxon>Metazoa</taxon>
        <taxon>Ecdysozoa</taxon>
        <taxon>Nematoda</taxon>
        <taxon>Chromadorea</taxon>
        <taxon>Rhabditida</taxon>
        <taxon>Rhabditina</taxon>
        <taxon>Rhabditomorpha</taxon>
        <taxon>Rhabditoidea</taxon>
        <taxon>Rhabditidae</taxon>
        <taxon>Peloderinae</taxon>
        <taxon>Caenorhabditis</taxon>
    </lineage>
</organism>
<feature type="region of interest" description="Disordered" evidence="1">
    <location>
        <begin position="1"/>
        <end position="98"/>
    </location>
</feature>